<protein>
    <submittedName>
        <fullName evidence="2">Uncharacterized protein</fullName>
    </submittedName>
</protein>
<keyword evidence="3" id="KW-1185">Reference proteome</keyword>
<feature type="region of interest" description="Disordered" evidence="1">
    <location>
        <begin position="62"/>
        <end position="88"/>
    </location>
</feature>
<proteinExistence type="predicted"/>
<evidence type="ECO:0000313" key="3">
    <source>
        <dbReference type="Proteomes" id="UP001438707"/>
    </source>
</evidence>
<gene>
    <name evidence="2" type="ORF">WJX74_007131</name>
</gene>
<accession>A0AAW1S279</accession>
<comment type="caution">
    <text evidence="2">The sequence shown here is derived from an EMBL/GenBank/DDBJ whole genome shotgun (WGS) entry which is preliminary data.</text>
</comment>
<dbReference type="AlphaFoldDB" id="A0AAW1S279"/>
<feature type="compositionally biased region" description="Low complexity" evidence="1">
    <location>
        <begin position="62"/>
        <end position="73"/>
    </location>
</feature>
<evidence type="ECO:0000256" key="1">
    <source>
        <dbReference type="SAM" id="MobiDB-lite"/>
    </source>
</evidence>
<name>A0AAW1S279_9CHLO</name>
<organism evidence="2 3">
    <name type="scientific">Apatococcus lobatus</name>
    <dbReference type="NCBI Taxonomy" id="904363"/>
    <lineage>
        <taxon>Eukaryota</taxon>
        <taxon>Viridiplantae</taxon>
        <taxon>Chlorophyta</taxon>
        <taxon>core chlorophytes</taxon>
        <taxon>Trebouxiophyceae</taxon>
        <taxon>Chlorellales</taxon>
        <taxon>Chlorellaceae</taxon>
        <taxon>Apatococcus</taxon>
    </lineage>
</organism>
<evidence type="ECO:0000313" key="2">
    <source>
        <dbReference type="EMBL" id="KAK9840299.1"/>
    </source>
</evidence>
<dbReference type="EMBL" id="JALJOS010000004">
    <property type="protein sequence ID" value="KAK9840299.1"/>
    <property type="molecule type" value="Genomic_DNA"/>
</dbReference>
<feature type="compositionally biased region" description="Polar residues" evidence="1">
    <location>
        <begin position="74"/>
        <end position="87"/>
    </location>
</feature>
<sequence length="149" mass="16146">MIDFPATTTSIAGGQFRTYANDDALEASDAVVPLDPVDPRVREITVPKGIAFPGDLRSSSGLGLGDGLTSHTSKWQQGNYKSPMQWSHEQEPIKVRGNVVASYGSEDPALGAPVEYIQLKGTTYDAPAVCKYTGNKYYSEDWMHHTGGH</sequence>
<dbReference type="Proteomes" id="UP001438707">
    <property type="component" value="Unassembled WGS sequence"/>
</dbReference>
<reference evidence="2 3" key="1">
    <citation type="journal article" date="2024" name="Nat. Commun.">
        <title>Phylogenomics reveals the evolutionary origins of lichenization in chlorophyte algae.</title>
        <authorList>
            <person name="Puginier C."/>
            <person name="Libourel C."/>
            <person name="Otte J."/>
            <person name="Skaloud P."/>
            <person name="Haon M."/>
            <person name="Grisel S."/>
            <person name="Petersen M."/>
            <person name="Berrin J.G."/>
            <person name="Delaux P.M."/>
            <person name="Dal Grande F."/>
            <person name="Keller J."/>
        </authorList>
    </citation>
    <scope>NUCLEOTIDE SEQUENCE [LARGE SCALE GENOMIC DNA]</scope>
    <source>
        <strain evidence="2 3">SAG 2145</strain>
    </source>
</reference>